<sequence>MAHETPVAFITGASRGIGSATAVALGRSGHTVVIGYKKDLAAAEQVQARLHQLGAQSTVARVDLEQPSDIAAVMQHIGDQFGRLDVLVANAAATAVKSIMALGPHHINRTMAITINSFVQLVQASVPLMHGRPGSIIAVSGIDTQLATSNHGLLGAAKAGLESLVRSLAVELSPWDISVNAVAPGPVDTDSSRHYAGAQWPEMEREWIERTPAGRVGLPDDIAAIIDFLASPASRWIRGQVLIADGGFTLVTERVERFNTPLAGNEFGKWA</sequence>
<evidence type="ECO:0000313" key="2">
    <source>
        <dbReference type="EMBL" id="CAB4927277.1"/>
    </source>
</evidence>
<gene>
    <name evidence="2" type="ORF">UFOPK3610_01745</name>
</gene>
<dbReference type="Gene3D" id="3.40.50.720">
    <property type="entry name" value="NAD(P)-binding Rossmann-like Domain"/>
    <property type="match status" value="1"/>
</dbReference>
<dbReference type="InterPro" id="IPR036291">
    <property type="entry name" value="NAD(P)-bd_dom_sf"/>
</dbReference>
<organism evidence="2">
    <name type="scientific">freshwater metagenome</name>
    <dbReference type="NCBI Taxonomy" id="449393"/>
    <lineage>
        <taxon>unclassified sequences</taxon>
        <taxon>metagenomes</taxon>
        <taxon>ecological metagenomes</taxon>
    </lineage>
</organism>
<dbReference type="EMBL" id="CAFBMR010000107">
    <property type="protein sequence ID" value="CAB4927277.1"/>
    <property type="molecule type" value="Genomic_DNA"/>
</dbReference>
<dbReference type="SUPFAM" id="SSF51735">
    <property type="entry name" value="NAD(P)-binding Rossmann-fold domains"/>
    <property type="match status" value="1"/>
</dbReference>
<proteinExistence type="inferred from homology"/>
<evidence type="ECO:0000256" key="1">
    <source>
        <dbReference type="ARBA" id="ARBA00006484"/>
    </source>
</evidence>
<dbReference type="Pfam" id="PF13561">
    <property type="entry name" value="adh_short_C2"/>
    <property type="match status" value="1"/>
</dbReference>
<protein>
    <submittedName>
        <fullName evidence="2">Unannotated protein</fullName>
    </submittedName>
</protein>
<dbReference type="InterPro" id="IPR050259">
    <property type="entry name" value="SDR"/>
</dbReference>
<dbReference type="InterPro" id="IPR002347">
    <property type="entry name" value="SDR_fam"/>
</dbReference>
<dbReference type="PRINTS" id="PR00080">
    <property type="entry name" value="SDRFAMILY"/>
</dbReference>
<accession>A0A6J7IA26</accession>
<dbReference type="PANTHER" id="PTHR42879">
    <property type="entry name" value="3-OXOACYL-(ACYL-CARRIER-PROTEIN) REDUCTASE"/>
    <property type="match status" value="1"/>
</dbReference>
<dbReference type="PRINTS" id="PR00081">
    <property type="entry name" value="GDHRDH"/>
</dbReference>
<dbReference type="PANTHER" id="PTHR42879:SF2">
    <property type="entry name" value="3-OXOACYL-[ACYL-CARRIER-PROTEIN] REDUCTASE FABG"/>
    <property type="match status" value="1"/>
</dbReference>
<comment type="similarity">
    <text evidence="1">Belongs to the short-chain dehydrogenases/reductases (SDR) family.</text>
</comment>
<reference evidence="2" key="1">
    <citation type="submission" date="2020-05" db="EMBL/GenBank/DDBJ databases">
        <authorList>
            <person name="Chiriac C."/>
            <person name="Salcher M."/>
            <person name="Ghai R."/>
            <person name="Kavagutti S V."/>
        </authorList>
    </citation>
    <scope>NUCLEOTIDE SEQUENCE</scope>
</reference>
<dbReference type="FunFam" id="3.40.50.720:FF:000084">
    <property type="entry name" value="Short-chain dehydrogenase reductase"/>
    <property type="match status" value="1"/>
</dbReference>
<name>A0A6J7IA26_9ZZZZ</name>
<dbReference type="AlphaFoldDB" id="A0A6J7IA26"/>